<reference evidence="1" key="1">
    <citation type="submission" date="2021-09" db="EMBL/GenBank/DDBJ databases">
        <title>Genomic analysis of Ralstonia spp.</title>
        <authorList>
            <person name="Aburjaile F."/>
            <person name="Ariute J.C."/>
            <person name="Pais A.K.L."/>
            <person name="Albuquerque G.M.R."/>
            <person name="Silva A.M.F."/>
            <person name="Brenig B."/>
            <person name="Azevedo V."/>
            <person name="Matiuzzi M."/>
            <person name="Ramos R."/>
            <person name="Goes-Neto A."/>
            <person name="Soares S."/>
            <person name="Iseppon A.M.B."/>
            <person name="Souza E."/>
            <person name="Gama M."/>
        </authorList>
    </citation>
    <scope>NUCLEOTIDE SEQUENCE</scope>
    <source>
        <strain evidence="1">CCRMRs91</strain>
    </source>
</reference>
<proteinExistence type="predicted"/>
<dbReference type="Proteomes" id="UP001144050">
    <property type="component" value="Unassembled WGS sequence"/>
</dbReference>
<dbReference type="AlphaFoldDB" id="A0AAW5ZQ21"/>
<evidence type="ECO:0000313" key="2">
    <source>
        <dbReference type="Proteomes" id="UP001144050"/>
    </source>
</evidence>
<organism evidence="1 2">
    <name type="scientific">Ralstonia solanacearum</name>
    <name type="common">Pseudomonas solanacearum</name>
    <dbReference type="NCBI Taxonomy" id="305"/>
    <lineage>
        <taxon>Bacteria</taxon>
        <taxon>Pseudomonadati</taxon>
        <taxon>Pseudomonadota</taxon>
        <taxon>Betaproteobacteria</taxon>
        <taxon>Burkholderiales</taxon>
        <taxon>Burkholderiaceae</taxon>
        <taxon>Ralstonia</taxon>
        <taxon>Ralstonia solanacearum species complex</taxon>
    </lineage>
</organism>
<dbReference type="RefSeq" id="WP_271656822.1">
    <property type="nucleotide sequence ID" value="NZ_JAIVFG010000026.1"/>
</dbReference>
<gene>
    <name evidence="1" type="ORF">LBW59_15780</name>
</gene>
<protein>
    <submittedName>
        <fullName evidence="1">Uncharacterized protein</fullName>
    </submittedName>
</protein>
<accession>A0AAW5ZQ21</accession>
<comment type="caution">
    <text evidence="1">The sequence shown here is derived from an EMBL/GenBank/DDBJ whole genome shotgun (WGS) entry which is preliminary data.</text>
</comment>
<name>A0AAW5ZQ21_RALSL</name>
<sequence length="144" mass="16123">MKAKKSLSYEEMNALPLYEQAIARENERHRARLKEIEHMRAALRMLDAERPAIKAAGQELYAEHISRAPFSGPLTYSPMFLGPGLLAALLLNKWKVTERGAGAYPYHTLKKGRLQLRVACLHVDTLEKAEALAFPDRPGNGVSL</sequence>
<dbReference type="EMBL" id="JAIVFG010000026">
    <property type="protein sequence ID" value="MDB0572221.1"/>
    <property type="molecule type" value="Genomic_DNA"/>
</dbReference>
<evidence type="ECO:0000313" key="1">
    <source>
        <dbReference type="EMBL" id="MDB0572221.1"/>
    </source>
</evidence>